<feature type="region of interest" description="Disordered" evidence="3">
    <location>
        <begin position="916"/>
        <end position="958"/>
    </location>
</feature>
<dbReference type="RefSeq" id="XP_013416408.1">
    <property type="nucleotide sequence ID" value="XM_013560954.2"/>
</dbReference>
<feature type="compositionally biased region" description="Low complexity" evidence="3">
    <location>
        <begin position="1450"/>
        <end position="1466"/>
    </location>
</feature>
<dbReference type="Gene3D" id="1.20.900.10">
    <property type="entry name" value="Dbl homology (DH) domain"/>
    <property type="match status" value="1"/>
</dbReference>
<dbReference type="FunFam" id="2.30.29.30:FF:000078">
    <property type="entry name" value="Guanine nucleotide exchange factor DBS"/>
    <property type="match status" value="1"/>
</dbReference>
<accession>A0A1S3K198</accession>
<feature type="region of interest" description="Disordered" evidence="3">
    <location>
        <begin position="1440"/>
        <end position="1466"/>
    </location>
</feature>
<dbReference type="SUPFAM" id="SSF50729">
    <property type="entry name" value="PH domain-like"/>
    <property type="match status" value="1"/>
</dbReference>
<feature type="compositionally biased region" description="Low complexity" evidence="3">
    <location>
        <begin position="1536"/>
        <end position="1551"/>
    </location>
</feature>
<dbReference type="SMART" id="SM00325">
    <property type="entry name" value="RhoGEF"/>
    <property type="match status" value="1"/>
</dbReference>
<feature type="compositionally biased region" description="Basic and acidic residues" evidence="3">
    <location>
        <begin position="1515"/>
        <end position="1524"/>
    </location>
</feature>
<reference evidence="7" key="1">
    <citation type="submission" date="2025-08" db="UniProtKB">
        <authorList>
            <consortium name="RefSeq"/>
        </authorList>
    </citation>
    <scope>IDENTIFICATION</scope>
    <source>
        <tissue evidence="7">Gonads</tissue>
    </source>
</reference>
<dbReference type="CDD" id="cd00176">
    <property type="entry name" value="SPEC"/>
    <property type="match status" value="1"/>
</dbReference>
<dbReference type="Gene3D" id="1.20.58.60">
    <property type="match status" value="1"/>
</dbReference>
<dbReference type="KEGG" id="lak:106177989"/>
<dbReference type="GeneID" id="106177989"/>
<feature type="region of interest" description="Disordered" evidence="3">
    <location>
        <begin position="1010"/>
        <end position="1070"/>
    </location>
</feature>
<dbReference type="SUPFAM" id="SSF48065">
    <property type="entry name" value="DBL homology domain (DH-domain)"/>
    <property type="match status" value="1"/>
</dbReference>
<dbReference type="PROSITE" id="PS50010">
    <property type="entry name" value="DH_2"/>
    <property type="match status" value="1"/>
</dbReference>
<dbReference type="SUPFAM" id="SSF46966">
    <property type="entry name" value="Spectrin repeat"/>
    <property type="match status" value="1"/>
</dbReference>
<evidence type="ECO:0000259" key="5">
    <source>
        <dbReference type="PROSITE" id="PS50010"/>
    </source>
</evidence>
<keyword evidence="2" id="KW-0344">Guanine-nucleotide releasing factor</keyword>
<organism evidence="6 7">
    <name type="scientific">Lingula anatina</name>
    <name type="common">Brachiopod</name>
    <name type="synonym">Lingula unguis</name>
    <dbReference type="NCBI Taxonomy" id="7574"/>
    <lineage>
        <taxon>Eukaryota</taxon>
        <taxon>Metazoa</taxon>
        <taxon>Spiralia</taxon>
        <taxon>Lophotrochozoa</taxon>
        <taxon>Brachiopoda</taxon>
        <taxon>Linguliformea</taxon>
        <taxon>Lingulata</taxon>
        <taxon>Lingulida</taxon>
        <taxon>Linguloidea</taxon>
        <taxon>Lingulidae</taxon>
        <taxon>Lingula</taxon>
    </lineage>
</organism>
<feature type="domain" description="PH" evidence="4">
    <location>
        <begin position="1273"/>
        <end position="1380"/>
    </location>
</feature>
<dbReference type="Proteomes" id="UP000085678">
    <property type="component" value="Unplaced"/>
</dbReference>
<dbReference type="SMART" id="SM00233">
    <property type="entry name" value="PH"/>
    <property type="match status" value="1"/>
</dbReference>
<dbReference type="Pfam" id="PF00621">
    <property type="entry name" value="RhoGEF"/>
    <property type="match status" value="1"/>
</dbReference>
<feature type="domain" description="DH" evidence="5">
    <location>
        <begin position="1085"/>
        <end position="1261"/>
    </location>
</feature>
<dbReference type="SUPFAM" id="SSF52087">
    <property type="entry name" value="CRAL/TRIO domain"/>
    <property type="match status" value="1"/>
</dbReference>
<keyword evidence="1" id="KW-0597">Phosphoprotein</keyword>
<feature type="compositionally biased region" description="Basic and acidic residues" evidence="3">
    <location>
        <begin position="922"/>
        <end position="932"/>
    </location>
</feature>
<dbReference type="CDD" id="cd00160">
    <property type="entry name" value="RhoGEF"/>
    <property type="match status" value="1"/>
</dbReference>
<protein>
    <submittedName>
        <fullName evidence="7">Pleckstrin homology domain-containing family G member 4B isoform X1</fullName>
    </submittedName>
</protein>
<dbReference type="InterPro" id="IPR000219">
    <property type="entry name" value="DH_dom"/>
</dbReference>
<keyword evidence="6" id="KW-1185">Reference proteome</keyword>
<dbReference type="InterPro" id="IPR055251">
    <property type="entry name" value="SOS1_NGEF_PH"/>
</dbReference>
<dbReference type="InterPro" id="IPR011993">
    <property type="entry name" value="PH-like_dom_sf"/>
</dbReference>
<feature type="compositionally biased region" description="Polar residues" evidence="3">
    <location>
        <begin position="1525"/>
        <end position="1535"/>
    </location>
</feature>
<evidence type="ECO:0000256" key="1">
    <source>
        <dbReference type="ARBA" id="ARBA00022553"/>
    </source>
</evidence>
<dbReference type="InterPro" id="IPR018159">
    <property type="entry name" value="Spectrin/alpha-actinin"/>
</dbReference>
<feature type="compositionally biased region" description="Basic and acidic residues" evidence="3">
    <location>
        <begin position="1010"/>
        <end position="1019"/>
    </location>
</feature>
<name>A0A1S3K198_LINAN</name>
<dbReference type="InterPro" id="IPR001849">
    <property type="entry name" value="PH_domain"/>
</dbReference>
<dbReference type="Pfam" id="PF22697">
    <property type="entry name" value="SOS1_NGEF_PH"/>
    <property type="match status" value="1"/>
</dbReference>
<feature type="region of interest" description="Disordered" evidence="3">
    <location>
        <begin position="272"/>
        <end position="291"/>
    </location>
</feature>
<dbReference type="Gene3D" id="2.30.29.30">
    <property type="entry name" value="Pleckstrin-homology domain (PH domain)/Phosphotyrosine-binding domain (PTB)"/>
    <property type="match status" value="1"/>
</dbReference>
<feature type="region of interest" description="Disordered" evidence="3">
    <location>
        <begin position="1507"/>
        <end position="1551"/>
    </location>
</feature>
<evidence type="ECO:0000313" key="6">
    <source>
        <dbReference type="Proteomes" id="UP000085678"/>
    </source>
</evidence>
<dbReference type="CDD" id="cd13242">
    <property type="entry name" value="PH_puratrophin-1"/>
    <property type="match status" value="1"/>
</dbReference>
<dbReference type="Gene3D" id="3.40.525.10">
    <property type="entry name" value="CRAL-TRIO lipid binding domain"/>
    <property type="match status" value="1"/>
</dbReference>
<dbReference type="OrthoDB" id="6152532at2759"/>
<dbReference type="InterPro" id="IPR052231">
    <property type="entry name" value="Rho_GEF_signaling-related"/>
</dbReference>
<proteinExistence type="predicted"/>
<evidence type="ECO:0000313" key="7">
    <source>
        <dbReference type="RefSeq" id="XP_013416408.1"/>
    </source>
</evidence>
<dbReference type="PANTHER" id="PTHR45845">
    <property type="entry name" value="RHO GUANINE NUCLEOTIDE EXCHANGE FACTOR-RELATED"/>
    <property type="match status" value="1"/>
</dbReference>
<dbReference type="GO" id="GO:0005085">
    <property type="term" value="F:guanyl-nucleotide exchange factor activity"/>
    <property type="evidence" value="ECO:0007669"/>
    <property type="project" value="UniProtKB-KW"/>
</dbReference>
<evidence type="ECO:0000259" key="4">
    <source>
        <dbReference type="PROSITE" id="PS50003"/>
    </source>
</evidence>
<dbReference type="InParanoid" id="A0A1S3K198"/>
<dbReference type="PANTHER" id="PTHR45845:SF3">
    <property type="entry name" value="PURATROPHIN-1-LIKE, ISOFORM A"/>
    <property type="match status" value="1"/>
</dbReference>
<evidence type="ECO:0000256" key="2">
    <source>
        <dbReference type="ARBA" id="ARBA00022658"/>
    </source>
</evidence>
<dbReference type="InterPro" id="IPR036865">
    <property type="entry name" value="CRAL-TRIO_dom_sf"/>
</dbReference>
<dbReference type="InterPro" id="IPR035899">
    <property type="entry name" value="DBL_dom_sf"/>
</dbReference>
<evidence type="ECO:0000256" key="3">
    <source>
        <dbReference type="SAM" id="MobiDB-lite"/>
    </source>
</evidence>
<dbReference type="PROSITE" id="PS50003">
    <property type="entry name" value="PH_DOMAIN"/>
    <property type="match status" value="1"/>
</dbReference>
<feature type="compositionally biased region" description="Low complexity" evidence="3">
    <location>
        <begin position="934"/>
        <end position="952"/>
    </location>
</feature>
<gene>
    <name evidence="7" type="primary">LOC106177989</name>
</gene>
<sequence>MSGRLQGMLWMVVYPWWRRLWQSVYGRLPGIAELDEDDNEEEEEEEEDAVTEENWETTLRASLEGLYIPYASVEGVLVSQVKQCVDEQFDGNWDQFRQEFLGPTVELLRKIKAAARANISTHLASAHKGWPLCWENCVIIHLNDPPRNLLRDGDFYLCLKCNIKDSVDVIENDNSNHKDSSSSNNSADIGLVLRYSSPNDQLQDIGIEDVRNLFKMSGIYTLKDDGSNLRVVLRHCLLAVEQGVQRLRWDEVVSGSAEYQSPIAAIVDSVVQENSTETNEEDEENGGTVTTPRLELPQSVLDVNYDVLSSGIATLPGSRDSRGGSVVVVHTHLPQWNSADLRCSELARLFMYYYVVPREEIRKKGSTFLIQAKGASELVLNNLLEAFHILEVHIPGSIYIIHILVDSAAQGILLNSPALRPEIGFKLDLVSSQDLLCRFVEKRQLPIELGGYFSYNHEDWITFRMQLEPFLSNCHSAAKFLLAIMREMTSITGMPQTSVDTKKVIERHEQYVRKAFEDARLISLQNEGTAILGLMNKLEPTLGHSQDYRDAMDLVNGVYTEVHECMARLTKLASTRVQRLEQCLQLREFEEQSAKMIAWLRKDGEALIQEHSTVGDNLKALRKQQKEFEKGYFAAMTKLEKCQDLIEEASLLAESESFKEHTGIREVARTLKRHIHHFTSRVEETRERIEDQSQCYHLLDKAYEWALEAMKYVASMKMDTCNTIEGLETLSTSLASYLKNHPPIGGDTFDKMQDLAVRLKNEKLQEQCKVARSRCLETGELLRVRQLTLCKAKDQLIVTQMKKDSEGRKPLVMPETPQMRRRYSHASDSVDNKVWLPKSSSTPVSQQQSLAHIRRRSYAGMPSSQLMQPGSRNSVQMFGVSPPTYRDSIGMNLSEYEEQLFNEGLITEDMSHRVVTSIPRPRSRENLTKDDVDSASISSESTTTSSSSTTVSMNKKDRILKPLRKMIKTHSMPLFTNLGGANSSMSTSASSSSLSPQCVQQMAPIVERRQADSLLEKRQGKSISLITGSSDSLPSLPEEEEPQVTEPRKESWSPVPVNTHLISKPHHSSMSDLRLTEAEIKSRRTLNLVMREMVQTERDYVQSLKYVIQNYIPELERDDVPQALRGKRNLIFGNIEKIYQFHSQYFLQELEQSEGSPFQVCQFFLQHEPQFYLYALYNKNKPKSDALMQDYGSRFFRAKQVELGDRMDLGSYLLKPVQRMGKYALLLKQIIKECPETEPEYQDLKAAEEMVKFQLRHGNDLLAMDAIIGCDVNLPEQGRLLRQESFLVWQGRRKSVRHVFLFEDLILFSKTKRSAFGHDAYIYKSSIKTTDIGMTENVGDSGYRFEIWFRKLNHGDTYVLQAASSDSKNAWVRDISRILWRQAIRNRELRQAEMTSMGIGSKPCIDLKQSEDNISDRLVNISMGNKPRTRNSIAVSSFDHLKNGNKRPHSIISVSSTSSSSSGQSSYQGNMFGTLNVTLYEQGEDDFSKPCRSYTLCSVESGICADMSTESSESTSKRDVERSDSGASVSSYTLQASPTSTMASSSMVTEV</sequence>